<keyword evidence="4" id="KW-0963">Cytoplasm</keyword>
<comment type="PTM">
    <text evidence="4">Methylated by PrmC. Methylation increases the termination efficiency of RF2.</text>
</comment>
<dbReference type="AlphaFoldDB" id="A0A847CZJ3"/>
<feature type="coiled-coil region" evidence="6">
    <location>
        <begin position="61"/>
        <end position="111"/>
    </location>
</feature>
<reference evidence="8 9" key="1">
    <citation type="journal article" date="2020" name="Biotechnol. Biofuels">
        <title>New insights from the biogas microbiome by comprehensive genome-resolved metagenomics of nearly 1600 species originating from multiple anaerobic digesters.</title>
        <authorList>
            <person name="Campanaro S."/>
            <person name="Treu L."/>
            <person name="Rodriguez-R L.M."/>
            <person name="Kovalovszki A."/>
            <person name="Ziels R.M."/>
            <person name="Maus I."/>
            <person name="Zhu X."/>
            <person name="Kougias P.G."/>
            <person name="Basile A."/>
            <person name="Luo G."/>
            <person name="Schluter A."/>
            <person name="Konstantinidis K.T."/>
            <person name="Angelidaki I."/>
        </authorList>
    </citation>
    <scope>NUCLEOTIDE SEQUENCE [LARGE SCALE GENOMIC DNA]</scope>
    <source>
        <strain evidence="8">AS06rmzACSIP_65</strain>
    </source>
</reference>
<comment type="function">
    <text evidence="4">Peptide chain release factor 2 directs the termination of translation in response to the peptide chain termination codons UGA and UAA.</text>
</comment>
<dbReference type="NCBIfam" id="TIGR00020">
    <property type="entry name" value="prfB"/>
    <property type="match status" value="1"/>
</dbReference>
<dbReference type="Gene3D" id="1.20.58.410">
    <property type="entry name" value="Release factor"/>
    <property type="match status" value="1"/>
</dbReference>
<organism evidence="8 9">
    <name type="scientific">Candidatus Dojkabacteria bacterium</name>
    <dbReference type="NCBI Taxonomy" id="2099670"/>
    <lineage>
        <taxon>Bacteria</taxon>
        <taxon>Candidatus Dojkabacteria</taxon>
    </lineage>
</organism>
<dbReference type="PANTHER" id="PTHR43116">
    <property type="entry name" value="PEPTIDE CHAIN RELEASE FACTOR 2"/>
    <property type="match status" value="1"/>
</dbReference>
<comment type="caution">
    <text evidence="8">The sequence shown here is derived from an EMBL/GenBank/DDBJ whole genome shotgun (WGS) entry which is preliminary data.</text>
</comment>
<feature type="domain" description="Peptide chain release factor" evidence="7">
    <location>
        <begin position="80"/>
        <end position="190"/>
    </location>
</feature>
<gene>
    <name evidence="4" type="primary">prfB</name>
    <name evidence="8" type="ORF">GX656_01980</name>
</gene>
<keyword evidence="3 4" id="KW-0648">Protein biosynthesis</keyword>
<evidence type="ECO:0000256" key="2">
    <source>
        <dbReference type="ARBA" id="ARBA00022481"/>
    </source>
</evidence>
<dbReference type="InterPro" id="IPR005139">
    <property type="entry name" value="PCRF"/>
</dbReference>
<comment type="similarity">
    <text evidence="1 4">Belongs to the prokaryotic/mitochondrial release factor family.</text>
</comment>
<dbReference type="Pfam" id="PF03462">
    <property type="entry name" value="PCRF"/>
    <property type="match status" value="1"/>
</dbReference>
<dbReference type="EMBL" id="JAAZBX010000006">
    <property type="protein sequence ID" value="NLD25388.1"/>
    <property type="molecule type" value="Genomic_DNA"/>
</dbReference>
<dbReference type="PANTHER" id="PTHR43116:SF3">
    <property type="entry name" value="CLASS I PEPTIDE CHAIN RELEASE FACTOR"/>
    <property type="match status" value="1"/>
</dbReference>
<evidence type="ECO:0000256" key="4">
    <source>
        <dbReference type="HAMAP-Rule" id="MF_00094"/>
    </source>
</evidence>
<evidence type="ECO:0000256" key="6">
    <source>
        <dbReference type="SAM" id="Coils"/>
    </source>
</evidence>
<dbReference type="InterPro" id="IPR000352">
    <property type="entry name" value="Pep_chain_release_fac_I"/>
</dbReference>
<sequence length="361" mass="41125">MTILSKKEISDLQKDSSDITNSLDMPSLTEELSILEKESLKTDFWEDSNQAKTVMNKISYIRETLDTVEKLNQDIQSLSELFNSIKNESEQSQLLDEYQRLRKELNEFLLRKFLSGEYDSYPAVLTIFSGQGGTEANDWASMLFRMYTMYFDKKGWQYTVTDILKGSETGISSVTIEIHTPLSFGMLKREHGAHRLVRISPFNSQGLRQTTFAGVEVIPLFNQNDENISIPDKDIEFKAVKSGGPGGQNVNKTSSAVQITHIPSGITVSSSTQRSQAQNRENAMKILRGKLWRIKEEQQLKEISDIKGTYKVAGWGNQIRNYILHPYKLVKDLRTNIESNNPESVLDGDLDEFLEAEIRMK</sequence>
<name>A0A847CZJ3_9BACT</name>
<evidence type="ECO:0000256" key="1">
    <source>
        <dbReference type="ARBA" id="ARBA00010835"/>
    </source>
</evidence>
<dbReference type="Pfam" id="PF00472">
    <property type="entry name" value="RF-1"/>
    <property type="match status" value="1"/>
</dbReference>
<dbReference type="Gene3D" id="3.30.70.1660">
    <property type="match status" value="1"/>
</dbReference>
<keyword evidence="6" id="KW-0175">Coiled coil</keyword>
<accession>A0A847CZJ3</accession>
<dbReference type="SUPFAM" id="SSF75620">
    <property type="entry name" value="Release factor"/>
    <property type="match status" value="1"/>
</dbReference>
<feature type="modified residue" description="N5-methylglutamine" evidence="4">
    <location>
        <position position="248"/>
    </location>
</feature>
<evidence type="ECO:0000313" key="8">
    <source>
        <dbReference type="EMBL" id="NLD25388.1"/>
    </source>
</evidence>
<protein>
    <recommendedName>
        <fullName evidence="4 5">Peptide chain release factor 2</fullName>
        <shortName evidence="4">RF-2</shortName>
    </recommendedName>
</protein>
<comment type="subcellular location">
    <subcellularLocation>
        <location evidence="4">Cytoplasm</location>
    </subcellularLocation>
</comment>
<dbReference type="HAMAP" id="MF_00094">
    <property type="entry name" value="Rel_fac_2"/>
    <property type="match status" value="1"/>
</dbReference>
<dbReference type="GO" id="GO:0016149">
    <property type="term" value="F:translation release factor activity, codon specific"/>
    <property type="evidence" value="ECO:0007669"/>
    <property type="project" value="UniProtKB-UniRule"/>
</dbReference>
<dbReference type="GO" id="GO:0005737">
    <property type="term" value="C:cytoplasm"/>
    <property type="evidence" value="ECO:0007669"/>
    <property type="project" value="UniProtKB-SubCell"/>
</dbReference>
<evidence type="ECO:0000256" key="3">
    <source>
        <dbReference type="ARBA" id="ARBA00022917"/>
    </source>
</evidence>
<proteinExistence type="inferred from homology"/>
<evidence type="ECO:0000313" key="9">
    <source>
        <dbReference type="Proteomes" id="UP000545876"/>
    </source>
</evidence>
<dbReference type="SMART" id="SM00937">
    <property type="entry name" value="PCRF"/>
    <property type="match status" value="1"/>
</dbReference>
<evidence type="ECO:0000259" key="7">
    <source>
        <dbReference type="SMART" id="SM00937"/>
    </source>
</evidence>
<dbReference type="Proteomes" id="UP000545876">
    <property type="component" value="Unassembled WGS sequence"/>
</dbReference>
<evidence type="ECO:0000256" key="5">
    <source>
        <dbReference type="NCBIfam" id="TIGR00020"/>
    </source>
</evidence>
<dbReference type="Gene3D" id="3.30.160.20">
    <property type="match status" value="1"/>
</dbReference>
<dbReference type="InterPro" id="IPR045853">
    <property type="entry name" value="Pep_chain_release_fac_I_sf"/>
</dbReference>
<dbReference type="InterPro" id="IPR004374">
    <property type="entry name" value="PrfB"/>
</dbReference>
<keyword evidence="2 4" id="KW-0488">Methylation</keyword>